<reference evidence="2" key="1">
    <citation type="journal article" date="2021" name="ISME J.">
        <title>Genomic evolution of the class Acidithiobacillia: deep-branching Proteobacteria living in extreme acidic conditions.</title>
        <authorList>
            <person name="Moya-Beltran A."/>
            <person name="Beard S."/>
            <person name="Rojas-Villalobos C."/>
            <person name="Issotta F."/>
            <person name="Gallardo Y."/>
            <person name="Ulloa R."/>
            <person name="Giaveno A."/>
            <person name="Degli Esposti M."/>
            <person name="Johnson D.B."/>
            <person name="Quatrini R."/>
        </authorList>
    </citation>
    <scope>NUCLEOTIDE SEQUENCE</scope>
    <source>
        <strain evidence="2">VAN18-1</strain>
    </source>
</reference>
<dbReference type="RefSeq" id="WP_215872436.1">
    <property type="nucleotide sequence ID" value="NZ_JAAXYO010000012.1"/>
</dbReference>
<dbReference type="Proteomes" id="UP001197378">
    <property type="component" value="Unassembled WGS sequence"/>
</dbReference>
<evidence type="ECO:0000313" key="3">
    <source>
        <dbReference type="Proteomes" id="UP001197378"/>
    </source>
</evidence>
<keyword evidence="2" id="KW-0808">Transferase</keyword>
<feature type="domain" description="Methyltransferase type 11" evidence="1">
    <location>
        <begin position="84"/>
        <end position="130"/>
    </location>
</feature>
<keyword evidence="2" id="KW-0489">Methyltransferase</keyword>
<dbReference type="AlphaFoldDB" id="A0AAE3CIF7"/>
<organism evidence="2 3">
    <name type="scientific">Igneacidithiobacillus copahuensis</name>
    <dbReference type="NCBI Taxonomy" id="2724909"/>
    <lineage>
        <taxon>Bacteria</taxon>
        <taxon>Pseudomonadati</taxon>
        <taxon>Pseudomonadota</taxon>
        <taxon>Acidithiobacillia</taxon>
        <taxon>Acidithiobacillales</taxon>
        <taxon>Acidithiobacillaceae</taxon>
        <taxon>Igneacidithiobacillus</taxon>
    </lineage>
</organism>
<dbReference type="GO" id="GO:0008757">
    <property type="term" value="F:S-adenosylmethionine-dependent methyltransferase activity"/>
    <property type="evidence" value="ECO:0007669"/>
    <property type="project" value="InterPro"/>
</dbReference>
<dbReference type="GO" id="GO:0032259">
    <property type="term" value="P:methylation"/>
    <property type="evidence" value="ECO:0007669"/>
    <property type="project" value="UniProtKB-KW"/>
</dbReference>
<name>A0AAE3CIF7_9PROT</name>
<dbReference type="EMBL" id="JAAXYO010000012">
    <property type="protein sequence ID" value="MBU2786636.1"/>
    <property type="molecule type" value="Genomic_DNA"/>
</dbReference>
<dbReference type="Gene3D" id="3.40.50.150">
    <property type="entry name" value="Vaccinia Virus protein VP39"/>
    <property type="match status" value="1"/>
</dbReference>
<dbReference type="SUPFAM" id="SSF53335">
    <property type="entry name" value="S-adenosyl-L-methionine-dependent methyltransferases"/>
    <property type="match status" value="1"/>
</dbReference>
<evidence type="ECO:0000259" key="1">
    <source>
        <dbReference type="Pfam" id="PF08241"/>
    </source>
</evidence>
<dbReference type="InterPro" id="IPR013216">
    <property type="entry name" value="Methyltransf_11"/>
</dbReference>
<proteinExistence type="predicted"/>
<keyword evidence="3" id="KW-1185">Reference proteome</keyword>
<evidence type="ECO:0000313" key="2">
    <source>
        <dbReference type="EMBL" id="MBU2786636.1"/>
    </source>
</evidence>
<comment type="caution">
    <text evidence="2">The sequence shown here is derived from an EMBL/GenBank/DDBJ whole genome shotgun (WGS) entry which is preliminary data.</text>
</comment>
<dbReference type="InterPro" id="IPR029063">
    <property type="entry name" value="SAM-dependent_MTases_sf"/>
</dbReference>
<dbReference type="Pfam" id="PF08241">
    <property type="entry name" value="Methyltransf_11"/>
    <property type="match status" value="1"/>
</dbReference>
<sequence>MPRGVVPSSLRQRRAARWWTGRSGRLLLERASEILPPWIERLHADTVLQLGQPVFWNPLESDRSWVLLNDGFVCAADGYLQVYGRCDALPFADLRFDLVLVPFCLTRMSDTRRILEECWRVLRPEGHVLIMDFNPSGSLGMLRRWHLWRRDRGWPWREPFLPLTQLRRLLEEIGFGLRQGRYFQYTVPGFGHSAQWLELVGDRWWPAGANAYILLAQKRENSPTLVGLLPARQKKRRPKLATATANLQCSGESNGD</sequence>
<dbReference type="CDD" id="cd02440">
    <property type="entry name" value="AdoMet_MTases"/>
    <property type="match status" value="1"/>
</dbReference>
<protein>
    <submittedName>
        <fullName evidence="2">Methyltransferase domain-containing protein</fullName>
    </submittedName>
</protein>
<gene>
    <name evidence="2" type="ORF">HFQ13_00130</name>
</gene>
<accession>A0AAE3CIF7</accession>